<reference evidence="2" key="1">
    <citation type="submission" date="2016-11" db="UniProtKB">
        <authorList>
            <consortium name="WormBaseParasite"/>
        </authorList>
    </citation>
    <scope>IDENTIFICATION</scope>
</reference>
<protein>
    <submittedName>
        <fullName evidence="2">Nucleolar protein 16</fullName>
    </submittedName>
</protein>
<keyword evidence="1" id="KW-1185">Reference proteome</keyword>
<dbReference type="AlphaFoldDB" id="A0A1I7T201"/>
<organism evidence="1 2">
    <name type="scientific">Caenorhabditis tropicalis</name>
    <dbReference type="NCBI Taxonomy" id="1561998"/>
    <lineage>
        <taxon>Eukaryota</taxon>
        <taxon>Metazoa</taxon>
        <taxon>Ecdysozoa</taxon>
        <taxon>Nematoda</taxon>
        <taxon>Chromadorea</taxon>
        <taxon>Rhabditida</taxon>
        <taxon>Rhabditina</taxon>
        <taxon>Rhabditomorpha</taxon>
        <taxon>Rhabditoidea</taxon>
        <taxon>Rhabditidae</taxon>
        <taxon>Peloderinae</taxon>
        <taxon>Caenorhabditis</taxon>
    </lineage>
</organism>
<dbReference type="WBParaSite" id="Csp11.Scaffold471.g1654.t1">
    <property type="protein sequence ID" value="Csp11.Scaffold471.g1654.t1"/>
    <property type="gene ID" value="Csp11.Scaffold471.g1654"/>
</dbReference>
<accession>A0A1I7T201</accession>
<sequence length="150" mass="17752">MHRVSTKRQSNLEIRTHQRLLPKKVADVVEQPENEQDRPALLKMIEKNTKAYKLAIKFYSDVNYAPLSCLKTIFKDRRKRLDRLAASLRRKEHEFIKIVVRNQKRVEMEDEDEMETETMSDEAQEDVSTPLFLCSRAFSVAKSKNYESLY</sequence>
<name>A0A1I7T201_9PELO</name>
<dbReference type="Proteomes" id="UP000095282">
    <property type="component" value="Unplaced"/>
</dbReference>
<proteinExistence type="predicted"/>
<evidence type="ECO:0000313" key="2">
    <source>
        <dbReference type="WBParaSite" id="Csp11.Scaffold471.g1654.t1"/>
    </source>
</evidence>
<dbReference type="eggNOG" id="ENOG502T3EX">
    <property type="taxonomic scope" value="Eukaryota"/>
</dbReference>
<evidence type="ECO:0000313" key="1">
    <source>
        <dbReference type="Proteomes" id="UP000095282"/>
    </source>
</evidence>